<reference evidence="1 2" key="1">
    <citation type="journal article" date="2018" name="Genome Biol. Evol.">
        <title>The Genome Sequence of "Candidatus Fokinia solitaria": Insights on Reductive Evolution in Rickettsiales.</title>
        <authorList>
            <person name="Floriano A.M."/>
            <person name="Castelli M."/>
            <person name="Krenek S."/>
            <person name="Berendonk T.U."/>
            <person name="Bazzocchi C."/>
            <person name="Petroni G."/>
            <person name="Sassera D."/>
        </authorList>
    </citation>
    <scope>NUCLEOTIDE SEQUENCE [LARGE SCALE GENOMIC DNA]</scope>
    <source>
        <strain evidence="1">Rio ETE_ALG 3VII</strain>
    </source>
</reference>
<keyword evidence="2" id="KW-1185">Reference proteome</keyword>
<accession>A0A2U8BSY2</accession>
<evidence type="ECO:0000313" key="1">
    <source>
        <dbReference type="EMBL" id="AWD33408.1"/>
    </source>
</evidence>
<gene>
    <name evidence="1" type="ORF">Fsol_00629</name>
</gene>
<dbReference type="EMBL" id="CP025989">
    <property type="protein sequence ID" value="AWD33408.1"/>
    <property type="molecule type" value="Genomic_DNA"/>
</dbReference>
<dbReference type="Proteomes" id="UP000244519">
    <property type="component" value="Chromosome"/>
</dbReference>
<name>A0A2U8BSY2_9RICK</name>
<sequence length="55" mass="6036">MKFSAKKLDIIIEKDILALAKKVVLIIEEDITIIEENSKSKNSSSGSFSPSANLK</sequence>
<proteinExistence type="predicted"/>
<dbReference type="AlphaFoldDB" id="A0A2U8BSY2"/>
<dbReference type="KEGG" id="fso:Fsol_00629"/>
<organism evidence="1 2">
    <name type="scientific">Candidatus Fokinia solitaria</name>
    <dbReference type="NCBI Taxonomy" id="1802984"/>
    <lineage>
        <taxon>Bacteria</taxon>
        <taxon>Pseudomonadati</taxon>
        <taxon>Pseudomonadota</taxon>
        <taxon>Alphaproteobacteria</taxon>
        <taxon>Rickettsiales</taxon>
        <taxon>Candidatus Midichloriaceae</taxon>
        <taxon>Candidatus Fokinia</taxon>
    </lineage>
</organism>
<protein>
    <submittedName>
        <fullName evidence="1">Uncharacterized protein</fullName>
    </submittedName>
</protein>
<evidence type="ECO:0000313" key="2">
    <source>
        <dbReference type="Proteomes" id="UP000244519"/>
    </source>
</evidence>